<dbReference type="Proteomes" id="UP001381693">
    <property type="component" value="Unassembled WGS sequence"/>
</dbReference>
<sequence>ERVIGDAVDVDITVPMEITFSVWSEMRIGFIFQLTPTGVVDPMAQLLTLSEKVPKLLQQTVSGHLLISTERAYFEKTKDVFLLFLPESMLWS</sequence>
<proteinExistence type="predicted"/>
<reference evidence="1 2" key="1">
    <citation type="submission" date="2023-11" db="EMBL/GenBank/DDBJ databases">
        <title>Halocaridina rubra genome assembly.</title>
        <authorList>
            <person name="Smith C."/>
        </authorList>
    </citation>
    <scope>NUCLEOTIDE SEQUENCE [LARGE SCALE GENOMIC DNA]</scope>
    <source>
        <strain evidence="1">EP-1</strain>
        <tissue evidence="1">Whole</tissue>
    </source>
</reference>
<feature type="non-terminal residue" evidence="1">
    <location>
        <position position="1"/>
    </location>
</feature>
<name>A0AAN8ZVI3_HALRR</name>
<comment type="caution">
    <text evidence="1">The sequence shown here is derived from an EMBL/GenBank/DDBJ whole genome shotgun (WGS) entry which is preliminary data.</text>
</comment>
<protein>
    <submittedName>
        <fullName evidence="1">Uncharacterized protein</fullName>
    </submittedName>
</protein>
<accession>A0AAN8ZVI3</accession>
<dbReference type="AlphaFoldDB" id="A0AAN8ZVI3"/>
<organism evidence="1 2">
    <name type="scientific">Halocaridina rubra</name>
    <name type="common">Hawaiian red shrimp</name>
    <dbReference type="NCBI Taxonomy" id="373956"/>
    <lineage>
        <taxon>Eukaryota</taxon>
        <taxon>Metazoa</taxon>
        <taxon>Ecdysozoa</taxon>
        <taxon>Arthropoda</taxon>
        <taxon>Crustacea</taxon>
        <taxon>Multicrustacea</taxon>
        <taxon>Malacostraca</taxon>
        <taxon>Eumalacostraca</taxon>
        <taxon>Eucarida</taxon>
        <taxon>Decapoda</taxon>
        <taxon>Pleocyemata</taxon>
        <taxon>Caridea</taxon>
        <taxon>Atyoidea</taxon>
        <taxon>Atyidae</taxon>
        <taxon>Halocaridina</taxon>
    </lineage>
</organism>
<keyword evidence="2" id="KW-1185">Reference proteome</keyword>
<gene>
    <name evidence="1" type="ORF">SK128_027987</name>
</gene>
<dbReference type="EMBL" id="JAXCGZ010015510">
    <property type="protein sequence ID" value="KAK7070161.1"/>
    <property type="molecule type" value="Genomic_DNA"/>
</dbReference>
<evidence type="ECO:0000313" key="1">
    <source>
        <dbReference type="EMBL" id="KAK7070161.1"/>
    </source>
</evidence>
<evidence type="ECO:0000313" key="2">
    <source>
        <dbReference type="Proteomes" id="UP001381693"/>
    </source>
</evidence>